<reference evidence="1" key="2">
    <citation type="submission" date="2022-08" db="UniProtKB">
        <authorList>
            <consortium name="EnsemblMetazoa"/>
        </authorList>
    </citation>
    <scope>IDENTIFICATION</scope>
    <source>
        <strain evidence="1">STECLA/ALBI9_A</strain>
    </source>
</reference>
<dbReference type="InterPro" id="IPR053010">
    <property type="entry name" value="SET_SmydA-8"/>
</dbReference>
<dbReference type="Pfam" id="PF00856">
    <property type="entry name" value="SET"/>
    <property type="match status" value="1"/>
</dbReference>
<reference evidence="1 2" key="1">
    <citation type="journal article" date="2017" name="G3 (Bethesda)">
        <title>The Physical Genome Mapping of Anopheles albimanus Corrected Scaffold Misassemblies and Identified Interarm Rearrangements in Genus Anopheles.</title>
        <authorList>
            <person name="Artemov G.N."/>
            <person name="Peery A.N."/>
            <person name="Jiang X."/>
            <person name="Tu Z."/>
            <person name="Stegniy V.N."/>
            <person name="Sharakhova M.V."/>
            <person name="Sharakhov I.V."/>
        </authorList>
    </citation>
    <scope>NUCLEOTIDE SEQUENCE [LARGE SCALE GENOMIC DNA]</scope>
    <source>
        <strain evidence="1 2">ALBI9_A</strain>
    </source>
</reference>
<keyword evidence="2" id="KW-1185">Reference proteome</keyword>
<dbReference type="Gene3D" id="1.10.220.160">
    <property type="match status" value="1"/>
</dbReference>
<dbReference type="CDD" id="cd20071">
    <property type="entry name" value="SET_SMYD"/>
    <property type="match status" value="1"/>
</dbReference>
<dbReference type="VEuPathDB" id="VectorBase:AALB20_038528"/>
<dbReference type="PANTHER" id="PTHR46455:SF4">
    <property type="entry name" value="GH11294P"/>
    <property type="match status" value="1"/>
</dbReference>
<dbReference type="PROSITE" id="PS50280">
    <property type="entry name" value="SET"/>
    <property type="match status" value="1"/>
</dbReference>
<name>A0A182FLM7_ANOAL</name>
<evidence type="ECO:0000313" key="1">
    <source>
        <dbReference type="EnsemblMetazoa" id="AALB007436-PA"/>
    </source>
</evidence>
<dbReference type="InterPro" id="IPR046341">
    <property type="entry name" value="SET_dom_sf"/>
</dbReference>
<dbReference type="PANTHER" id="PTHR46455">
    <property type="entry name" value="SET AND MYND DOMAIN CONTAINING, ARTHROPOD-SPECIFIC, MEMBER 4, ISOFORM A"/>
    <property type="match status" value="1"/>
</dbReference>
<dbReference type="GO" id="GO:0008170">
    <property type="term" value="F:N-methyltransferase activity"/>
    <property type="evidence" value="ECO:0007669"/>
    <property type="project" value="UniProtKB-ARBA"/>
</dbReference>
<organism evidence="1 2">
    <name type="scientific">Anopheles albimanus</name>
    <name type="common">New world malaria mosquito</name>
    <dbReference type="NCBI Taxonomy" id="7167"/>
    <lineage>
        <taxon>Eukaryota</taxon>
        <taxon>Metazoa</taxon>
        <taxon>Ecdysozoa</taxon>
        <taxon>Arthropoda</taxon>
        <taxon>Hexapoda</taxon>
        <taxon>Insecta</taxon>
        <taxon>Pterygota</taxon>
        <taxon>Neoptera</taxon>
        <taxon>Endopterygota</taxon>
        <taxon>Diptera</taxon>
        <taxon>Nematocera</taxon>
        <taxon>Culicoidea</taxon>
        <taxon>Culicidae</taxon>
        <taxon>Anophelinae</taxon>
        <taxon>Anopheles</taxon>
    </lineage>
</organism>
<sequence length="522" mass="58350">MYSFVIGECLVKICSDEKLGRVLVATRDIQEGEIVLKESPLVHGPAQIVGPTCVGCLKVTILSSSVCVCGIIPLEENKYHECERCGWPICKRSCQNHRGHRAECELTVARGSKVSIQHFYVPHPLYQCLLPLRCLLLAESDPTRWKALMRLQSHDEERRGSEQWRTDRRGVAQLIPRFFKCDNRWEEDDILRAIGIIQVNGHEVPLTEPPSVAIYSVASMLEHSCRPNLAKSFSDQGEIILWAPIAIAQGTRLSIAYTDVLWATAHRRAHLLQTKMFNCACERCHDPTEFGTFFSGMRCSGFRNGDQSPQMCKGYLLPCDTAVQGAGGDDGAEWVCGRCHVKQPGTAIAQILERARIDIQAMQKQREDHCVKYLRHYAKWLTPNHQYMVEAKMALSQAIGGSGRPEHIRKLPYGKLMSKIKACQELVSLFEKLCPAESRAFGITCFELHAALAELGRRSMESNSCSGTPAALPLLQKSLLNANECVRMLTHEPSVLLESQVCAQAKVNAETLGRLLAGRERE</sequence>
<dbReference type="Gene3D" id="2.170.270.10">
    <property type="entry name" value="SET domain"/>
    <property type="match status" value="1"/>
</dbReference>
<protein>
    <submittedName>
        <fullName evidence="1">SET domain-containing protein</fullName>
    </submittedName>
</protein>
<dbReference type="GO" id="GO:0008276">
    <property type="term" value="F:protein methyltransferase activity"/>
    <property type="evidence" value="ECO:0007669"/>
    <property type="project" value="UniProtKB-ARBA"/>
</dbReference>
<dbReference type="Proteomes" id="UP000069272">
    <property type="component" value="Chromosome 3R"/>
</dbReference>
<dbReference type="SUPFAM" id="SSF82199">
    <property type="entry name" value="SET domain"/>
    <property type="match status" value="1"/>
</dbReference>
<dbReference type="GO" id="GO:0008757">
    <property type="term" value="F:S-adenosylmethionine-dependent methyltransferase activity"/>
    <property type="evidence" value="ECO:0007669"/>
    <property type="project" value="UniProtKB-ARBA"/>
</dbReference>
<dbReference type="Gene3D" id="6.10.140.2220">
    <property type="match status" value="1"/>
</dbReference>
<dbReference type="AlphaFoldDB" id="A0A182FLM7"/>
<dbReference type="VEuPathDB" id="VectorBase:AALB007436"/>
<accession>A0A182FLM7</accession>
<proteinExistence type="predicted"/>
<evidence type="ECO:0000313" key="2">
    <source>
        <dbReference type="Proteomes" id="UP000069272"/>
    </source>
</evidence>
<dbReference type="STRING" id="7167.A0A182FLM7"/>
<dbReference type="InterPro" id="IPR001214">
    <property type="entry name" value="SET_dom"/>
</dbReference>
<dbReference type="EnsemblMetazoa" id="AALB007436-RA">
    <property type="protein sequence ID" value="AALB007436-PA"/>
    <property type="gene ID" value="AALB007436"/>
</dbReference>